<dbReference type="EMBL" id="MFGA01000016">
    <property type="protein sequence ID" value="OGF21082.1"/>
    <property type="molecule type" value="Genomic_DNA"/>
</dbReference>
<dbReference type="Pfam" id="PF17827">
    <property type="entry name" value="PrmC_N"/>
    <property type="match status" value="1"/>
</dbReference>
<feature type="domain" description="Release factor glutamine methyltransferase N-terminal" evidence="7">
    <location>
        <begin position="14"/>
        <end position="66"/>
    </location>
</feature>
<dbReference type="GO" id="GO:0102559">
    <property type="term" value="F:peptide chain release factor N(5)-glutamine methyltransferase activity"/>
    <property type="evidence" value="ECO:0007669"/>
    <property type="project" value="UniProtKB-EC"/>
</dbReference>
<dbReference type="HAMAP" id="MF_02126">
    <property type="entry name" value="RF_methyltr_PrmC"/>
    <property type="match status" value="1"/>
</dbReference>
<dbReference type="InterPro" id="IPR019874">
    <property type="entry name" value="RF_methyltr_PrmC"/>
</dbReference>
<feature type="binding site" evidence="5">
    <location>
        <begin position="111"/>
        <end position="115"/>
    </location>
    <ligand>
        <name>S-adenosyl-L-methionine</name>
        <dbReference type="ChEBI" id="CHEBI:59789"/>
    </ligand>
</feature>
<proteinExistence type="inferred from homology"/>
<evidence type="ECO:0000313" key="8">
    <source>
        <dbReference type="EMBL" id="OGF21082.1"/>
    </source>
</evidence>
<dbReference type="Pfam" id="PF05175">
    <property type="entry name" value="MTS"/>
    <property type="match status" value="1"/>
</dbReference>
<dbReference type="InterPro" id="IPR029063">
    <property type="entry name" value="SAM-dependent_MTases_sf"/>
</dbReference>
<sequence>MTIKQILINTKNISPLDAEILLSFVIKKSKEFLYTYPEHKLTIGQIKNFKNLVNRRTKDEPVAYLTNHKEFYGLNFYVNKNVLIPRPETETLVEEIIENNKNKKITIADIGTGSGCIAITLAKFLPKAKIHATDICKKALNVASKNAETHNVKINFIQGDLLEPLKNKKIDIVVANLPYGWKEWKNISSAETSGLNFEPQKALFTEENGLYLYRKLFEQIQLPVTLYLEFDPRQKKDLQKIIKKYLPKYKIKIKKDLAGRDRVLIASSK</sequence>
<organism evidence="8 9">
    <name type="scientific">Candidatus Falkowbacteria bacterium RIFOXYA2_FULL_38_12</name>
    <dbReference type="NCBI Taxonomy" id="1797993"/>
    <lineage>
        <taxon>Bacteria</taxon>
        <taxon>Candidatus Falkowiibacteriota</taxon>
    </lineage>
</organism>
<comment type="function">
    <text evidence="5">Methylates the class 1 translation termination release factors RF1/PrfA and RF2/PrfB on the glutamine residue of the universally conserved GGQ motif.</text>
</comment>
<comment type="caution">
    <text evidence="8">The sequence shown here is derived from an EMBL/GenBank/DDBJ whole genome shotgun (WGS) entry which is preliminary data.</text>
</comment>
<comment type="catalytic activity">
    <reaction evidence="4 5">
        <text>L-glutaminyl-[peptide chain release factor] + S-adenosyl-L-methionine = N(5)-methyl-L-glutaminyl-[peptide chain release factor] + S-adenosyl-L-homocysteine + H(+)</text>
        <dbReference type="Rhea" id="RHEA:42896"/>
        <dbReference type="Rhea" id="RHEA-COMP:10271"/>
        <dbReference type="Rhea" id="RHEA-COMP:10272"/>
        <dbReference type="ChEBI" id="CHEBI:15378"/>
        <dbReference type="ChEBI" id="CHEBI:30011"/>
        <dbReference type="ChEBI" id="CHEBI:57856"/>
        <dbReference type="ChEBI" id="CHEBI:59789"/>
        <dbReference type="ChEBI" id="CHEBI:61891"/>
        <dbReference type="EC" id="2.1.1.297"/>
    </reaction>
</comment>
<evidence type="ECO:0000256" key="2">
    <source>
        <dbReference type="ARBA" id="ARBA00022679"/>
    </source>
</evidence>
<evidence type="ECO:0000259" key="7">
    <source>
        <dbReference type="Pfam" id="PF17827"/>
    </source>
</evidence>
<dbReference type="Gene3D" id="1.10.8.10">
    <property type="entry name" value="DNA helicase RuvA subunit, C-terminal domain"/>
    <property type="match status" value="1"/>
</dbReference>
<evidence type="ECO:0000256" key="5">
    <source>
        <dbReference type="HAMAP-Rule" id="MF_02126"/>
    </source>
</evidence>
<dbReference type="InterPro" id="IPR007848">
    <property type="entry name" value="Small_mtfrase_dom"/>
</dbReference>
<evidence type="ECO:0000256" key="3">
    <source>
        <dbReference type="ARBA" id="ARBA00022691"/>
    </source>
</evidence>
<dbReference type="GO" id="GO:0032259">
    <property type="term" value="P:methylation"/>
    <property type="evidence" value="ECO:0007669"/>
    <property type="project" value="UniProtKB-KW"/>
</dbReference>
<dbReference type="NCBIfam" id="TIGR03534">
    <property type="entry name" value="RF_mod_PrmC"/>
    <property type="match status" value="1"/>
</dbReference>
<evidence type="ECO:0000256" key="4">
    <source>
        <dbReference type="ARBA" id="ARBA00048391"/>
    </source>
</evidence>
<evidence type="ECO:0000313" key="9">
    <source>
        <dbReference type="Proteomes" id="UP000177407"/>
    </source>
</evidence>
<dbReference type="InterPro" id="IPR050320">
    <property type="entry name" value="N5-glutamine_MTase"/>
</dbReference>
<feature type="domain" description="Methyltransferase small" evidence="6">
    <location>
        <begin position="89"/>
        <end position="179"/>
    </location>
</feature>
<keyword evidence="1 5" id="KW-0489">Methyltransferase</keyword>
<name>A0A1F5S3D4_9BACT</name>
<protein>
    <recommendedName>
        <fullName evidence="5">Release factor glutamine methyltransferase</fullName>
        <shortName evidence="5">RF MTase</shortName>
        <ecNumber evidence="5">2.1.1.297</ecNumber>
    </recommendedName>
    <alternativeName>
        <fullName evidence="5">N5-glutamine methyltransferase PrmC</fullName>
    </alternativeName>
    <alternativeName>
        <fullName evidence="5">Protein-(glutamine-N5) MTase PrmC</fullName>
    </alternativeName>
    <alternativeName>
        <fullName evidence="5">Protein-glutamine N-methyltransferase PrmC</fullName>
    </alternativeName>
</protein>
<comment type="similarity">
    <text evidence="5">Belongs to the protein N5-glutamine methyltransferase family. PrmC subfamily.</text>
</comment>
<evidence type="ECO:0000256" key="1">
    <source>
        <dbReference type="ARBA" id="ARBA00022603"/>
    </source>
</evidence>
<comment type="caution">
    <text evidence="5">Lacks conserved residue(s) required for the propagation of feature annotation.</text>
</comment>
<dbReference type="SUPFAM" id="SSF53335">
    <property type="entry name" value="S-adenosyl-L-methionine-dependent methyltransferases"/>
    <property type="match status" value="1"/>
</dbReference>
<keyword evidence="2 5" id="KW-0808">Transferase</keyword>
<gene>
    <name evidence="5" type="primary">prmC</name>
    <name evidence="8" type="ORF">A2257_01560</name>
</gene>
<dbReference type="PANTHER" id="PTHR18895:SF74">
    <property type="entry name" value="MTRF1L RELEASE FACTOR GLUTAMINE METHYLTRANSFERASE"/>
    <property type="match status" value="1"/>
</dbReference>
<evidence type="ECO:0000259" key="6">
    <source>
        <dbReference type="Pfam" id="PF05175"/>
    </source>
</evidence>
<feature type="binding site" evidence="5">
    <location>
        <position position="176"/>
    </location>
    <ligand>
        <name>S-adenosyl-L-methionine</name>
        <dbReference type="ChEBI" id="CHEBI:59789"/>
    </ligand>
</feature>
<dbReference type="PANTHER" id="PTHR18895">
    <property type="entry name" value="HEMK METHYLTRANSFERASE"/>
    <property type="match status" value="1"/>
</dbReference>
<keyword evidence="3 5" id="KW-0949">S-adenosyl-L-methionine</keyword>
<dbReference type="NCBIfam" id="TIGR00536">
    <property type="entry name" value="hemK_fam"/>
    <property type="match status" value="1"/>
</dbReference>
<dbReference type="CDD" id="cd02440">
    <property type="entry name" value="AdoMet_MTases"/>
    <property type="match status" value="1"/>
</dbReference>
<dbReference type="InterPro" id="IPR004556">
    <property type="entry name" value="HemK-like"/>
</dbReference>
<dbReference type="Gene3D" id="3.40.50.150">
    <property type="entry name" value="Vaccinia Virus protein VP39"/>
    <property type="match status" value="1"/>
</dbReference>
<dbReference type="Proteomes" id="UP000177407">
    <property type="component" value="Unassembled WGS sequence"/>
</dbReference>
<reference evidence="8 9" key="1">
    <citation type="journal article" date="2016" name="Nat. Commun.">
        <title>Thousands of microbial genomes shed light on interconnected biogeochemical processes in an aquifer system.</title>
        <authorList>
            <person name="Anantharaman K."/>
            <person name="Brown C.T."/>
            <person name="Hug L.A."/>
            <person name="Sharon I."/>
            <person name="Castelle C.J."/>
            <person name="Probst A.J."/>
            <person name="Thomas B.C."/>
            <person name="Singh A."/>
            <person name="Wilkins M.J."/>
            <person name="Karaoz U."/>
            <person name="Brodie E.L."/>
            <person name="Williams K.H."/>
            <person name="Hubbard S.S."/>
            <person name="Banfield J.F."/>
        </authorList>
    </citation>
    <scope>NUCLEOTIDE SEQUENCE [LARGE SCALE GENOMIC DNA]</scope>
</reference>
<dbReference type="EC" id="2.1.1.297" evidence="5"/>
<dbReference type="AlphaFoldDB" id="A0A1F5S3D4"/>
<dbReference type="InterPro" id="IPR040758">
    <property type="entry name" value="PrmC_N"/>
</dbReference>
<accession>A0A1F5S3D4</accession>
<feature type="binding site" evidence="5">
    <location>
        <position position="134"/>
    </location>
    <ligand>
        <name>S-adenosyl-L-methionine</name>
        <dbReference type="ChEBI" id="CHEBI:59789"/>
    </ligand>
</feature>